<keyword evidence="4" id="KW-1185">Reference proteome</keyword>
<feature type="region of interest" description="Disordered" evidence="2">
    <location>
        <begin position="56"/>
        <end position="89"/>
    </location>
</feature>
<dbReference type="GeneTree" id="ENSGT00940000164520"/>
<sequence length="400" mass="43129">MEARGGSGVWVSFGFRFGEAATVELQPQALDEDGLVLGVRPSWSFVGIRRAEAVGAASHEPSRSPSSESPPVPVATSSHMPPVASRRSPPRVLLLRQGAPGWVSPLPADCLDVLPSETHLLLLRKSALESWSLDSAEGDAEPQPVWRRPLLPEEAVGAGEPILPLVPGGYVLPRPPFFEPLPPALRARSLALGHEHAVLLVTAGTVFAWGSGRHGQLGHGDLEGHAEPQPVEALQGLPQEQVAAGGWHSASISETGDLYVWGWNESGQLALPSKSAAEEEMLVPEASREPNLEDRARPGRNPFRAAFISIQAFPALLDLPQEAEVSKISCGSRHTAAVTRKLPLLLQGKYGQLGHRDRVSSDRPKRVCYFVEHSLYVTEVVCGPWTTYVQAVDRKESDLP</sequence>
<dbReference type="OMA" id="PSWSMEI"/>
<evidence type="ECO:0000313" key="4">
    <source>
        <dbReference type="Proteomes" id="UP000694421"/>
    </source>
</evidence>
<evidence type="ECO:0000313" key="3">
    <source>
        <dbReference type="Ensembl" id="ENSSMRP00000027432.1"/>
    </source>
</evidence>
<feature type="repeat" description="RCC1" evidence="1">
    <location>
        <begin position="256"/>
        <end position="341"/>
    </location>
</feature>
<evidence type="ECO:0000256" key="2">
    <source>
        <dbReference type="SAM" id="MobiDB-lite"/>
    </source>
</evidence>
<protein>
    <recommendedName>
        <fullName evidence="5">RCC1 domain-containing protein 1</fullName>
    </recommendedName>
</protein>
<proteinExistence type="predicted"/>
<feature type="compositionally biased region" description="Low complexity" evidence="2">
    <location>
        <begin position="57"/>
        <end position="67"/>
    </location>
</feature>
<dbReference type="Pfam" id="PF00415">
    <property type="entry name" value="RCC1"/>
    <property type="match status" value="2"/>
</dbReference>
<dbReference type="PROSITE" id="PS50012">
    <property type="entry name" value="RCC1_3"/>
    <property type="match status" value="2"/>
</dbReference>
<dbReference type="Proteomes" id="UP000694421">
    <property type="component" value="Unplaced"/>
</dbReference>
<dbReference type="PANTHER" id="PTHR46849">
    <property type="entry name" value="RCC1 DOMAIN-CONTAINING PROTEIN 1"/>
    <property type="match status" value="1"/>
</dbReference>
<accession>A0A8D0E7I3</accession>
<dbReference type="SUPFAM" id="SSF50985">
    <property type="entry name" value="RCC1/BLIP-II"/>
    <property type="match status" value="1"/>
</dbReference>
<dbReference type="PANTHER" id="PTHR46849:SF1">
    <property type="entry name" value="RCC1 DOMAIN-CONTAINING PROTEIN 1"/>
    <property type="match status" value="1"/>
</dbReference>
<dbReference type="InterPro" id="IPR052830">
    <property type="entry name" value="RCC1_domain-containing"/>
</dbReference>
<dbReference type="Ensembl" id="ENSSMRT00000032049.1">
    <property type="protein sequence ID" value="ENSSMRP00000027432.1"/>
    <property type="gene ID" value="ENSSMRG00000021149.1"/>
</dbReference>
<dbReference type="PROSITE" id="PS00626">
    <property type="entry name" value="RCC1_2"/>
    <property type="match status" value="2"/>
</dbReference>
<dbReference type="AlphaFoldDB" id="A0A8D0E7I3"/>
<feature type="repeat" description="RCC1" evidence="1">
    <location>
        <begin position="204"/>
        <end position="255"/>
    </location>
</feature>
<feature type="compositionally biased region" description="Low complexity" evidence="2">
    <location>
        <begin position="74"/>
        <end position="89"/>
    </location>
</feature>
<reference evidence="3" key="1">
    <citation type="submission" date="2025-08" db="UniProtKB">
        <authorList>
            <consortium name="Ensembl"/>
        </authorList>
    </citation>
    <scope>IDENTIFICATION</scope>
</reference>
<dbReference type="InterPro" id="IPR000408">
    <property type="entry name" value="Reg_chr_condens"/>
</dbReference>
<dbReference type="InterPro" id="IPR009091">
    <property type="entry name" value="RCC1/BLIP-II"/>
</dbReference>
<evidence type="ECO:0008006" key="5">
    <source>
        <dbReference type="Google" id="ProtNLM"/>
    </source>
</evidence>
<dbReference type="PRINTS" id="PR00633">
    <property type="entry name" value="RCCNDNSATION"/>
</dbReference>
<reference evidence="3" key="2">
    <citation type="submission" date="2025-09" db="UniProtKB">
        <authorList>
            <consortium name="Ensembl"/>
        </authorList>
    </citation>
    <scope>IDENTIFICATION</scope>
</reference>
<organism evidence="3 4">
    <name type="scientific">Salvator merianae</name>
    <name type="common">Argentine black and white tegu</name>
    <name type="synonym">Tupinambis merianae</name>
    <dbReference type="NCBI Taxonomy" id="96440"/>
    <lineage>
        <taxon>Eukaryota</taxon>
        <taxon>Metazoa</taxon>
        <taxon>Chordata</taxon>
        <taxon>Craniata</taxon>
        <taxon>Vertebrata</taxon>
        <taxon>Euteleostomi</taxon>
        <taxon>Lepidosauria</taxon>
        <taxon>Squamata</taxon>
        <taxon>Bifurcata</taxon>
        <taxon>Unidentata</taxon>
        <taxon>Episquamata</taxon>
        <taxon>Laterata</taxon>
        <taxon>Teiioidea</taxon>
        <taxon>Teiidae</taxon>
        <taxon>Salvator</taxon>
    </lineage>
</organism>
<name>A0A8D0E7I3_SALMN</name>
<evidence type="ECO:0000256" key="1">
    <source>
        <dbReference type="PROSITE-ProRule" id="PRU00235"/>
    </source>
</evidence>
<dbReference type="Gene3D" id="2.130.10.30">
    <property type="entry name" value="Regulator of chromosome condensation 1/beta-lactamase-inhibitor protein II"/>
    <property type="match status" value="1"/>
</dbReference>